<evidence type="ECO:0000313" key="2">
    <source>
        <dbReference type="Proteomes" id="UP001054945"/>
    </source>
</evidence>
<keyword evidence="2" id="KW-1185">Reference proteome</keyword>
<dbReference type="AlphaFoldDB" id="A0AAV4S8G3"/>
<protein>
    <submittedName>
        <fullName evidence="1">Uncharacterized protein</fullName>
    </submittedName>
</protein>
<organism evidence="1 2">
    <name type="scientific">Caerostris extrusa</name>
    <name type="common">Bark spider</name>
    <name type="synonym">Caerostris bankana</name>
    <dbReference type="NCBI Taxonomy" id="172846"/>
    <lineage>
        <taxon>Eukaryota</taxon>
        <taxon>Metazoa</taxon>
        <taxon>Ecdysozoa</taxon>
        <taxon>Arthropoda</taxon>
        <taxon>Chelicerata</taxon>
        <taxon>Arachnida</taxon>
        <taxon>Araneae</taxon>
        <taxon>Araneomorphae</taxon>
        <taxon>Entelegynae</taxon>
        <taxon>Araneoidea</taxon>
        <taxon>Araneidae</taxon>
        <taxon>Caerostris</taxon>
    </lineage>
</organism>
<accession>A0AAV4S8G3</accession>
<dbReference type="EMBL" id="BPLR01008978">
    <property type="protein sequence ID" value="GIY28730.1"/>
    <property type="molecule type" value="Genomic_DNA"/>
</dbReference>
<reference evidence="1 2" key="1">
    <citation type="submission" date="2021-06" db="EMBL/GenBank/DDBJ databases">
        <title>Caerostris extrusa draft genome.</title>
        <authorList>
            <person name="Kono N."/>
            <person name="Arakawa K."/>
        </authorList>
    </citation>
    <scope>NUCLEOTIDE SEQUENCE [LARGE SCALE GENOMIC DNA]</scope>
</reference>
<comment type="caution">
    <text evidence="1">The sequence shown here is derived from an EMBL/GenBank/DDBJ whole genome shotgun (WGS) entry which is preliminary data.</text>
</comment>
<proteinExistence type="predicted"/>
<evidence type="ECO:0000313" key="1">
    <source>
        <dbReference type="EMBL" id="GIY28730.1"/>
    </source>
</evidence>
<dbReference type="Proteomes" id="UP001054945">
    <property type="component" value="Unassembled WGS sequence"/>
</dbReference>
<gene>
    <name evidence="1" type="ORF">CEXT_196621</name>
</gene>
<sequence length="101" mass="11412">MNSISSGYEKAYKVSIFCESVASMDRSAHLIRCLLNGWMQVEEFQECSSATLPHANDDALGRRRLVRGIEPVLSCFPPSPLERKHKTIVKSIQNRMTIRSS</sequence>
<name>A0AAV4S8G3_CAEEX</name>